<evidence type="ECO:0008006" key="4">
    <source>
        <dbReference type="Google" id="ProtNLM"/>
    </source>
</evidence>
<keyword evidence="3" id="KW-1185">Reference proteome</keyword>
<gene>
    <name evidence="2" type="ORF">SHERM_05923</name>
</gene>
<evidence type="ECO:0000256" key="1">
    <source>
        <dbReference type="SAM" id="MobiDB-lite"/>
    </source>
</evidence>
<dbReference type="Pfam" id="PF12579">
    <property type="entry name" value="DUF3755"/>
    <property type="match status" value="1"/>
</dbReference>
<proteinExistence type="predicted"/>
<dbReference type="PANTHER" id="PTHR14000">
    <property type="entry name" value="FINGER CCCH DOMAIN PROTEIN, PUTATIVE (DUF3755)-RELATED"/>
    <property type="match status" value="1"/>
</dbReference>
<evidence type="ECO:0000313" key="3">
    <source>
        <dbReference type="Proteomes" id="UP001153555"/>
    </source>
</evidence>
<sequence length="347" mass="38517">MATSTGTYNEVNCNNNKKLQGSYNGSSVNGEWGVPTFQHQQTISMDWSPEEQALLEEGLCKYASETSIIRYAKIAVQLRNKTVRDVALRCRWMTKKEISKRRKEDFNARKIKDRKEKGIDSLAKPVRLGVQSSGLSHAPPGLVSKFNDDVISYNDAGGAARQLLQQNAWVFKQISTNLATHQIHENICLLSRARDNIFKVLINLNDMGPTMRKMPPLPKTDHRATVCHRRHQHRDFCPSCPPETPAIIYGLSSTAESAHISGQNTTTSPPRRLLPQRWQPSETPPLPPIVATGGVRSLAFAPSFTSASSSNHQIAATKPDDSIAANTRKAFAIARNRRRSQHAPSGC</sequence>
<evidence type="ECO:0000313" key="2">
    <source>
        <dbReference type="EMBL" id="CAA0839355.1"/>
    </source>
</evidence>
<reference evidence="2" key="1">
    <citation type="submission" date="2019-12" db="EMBL/GenBank/DDBJ databases">
        <authorList>
            <person name="Scholes J."/>
        </authorList>
    </citation>
    <scope>NUCLEOTIDE SEQUENCE</scope>
</reference>
<dbReference type="OrthoDB" id="19768at2759"/>
<dbReference type="EMBL" id="CACSLK010031421">
    <property type="protein sequence ID" value="CAA0839355.1"/>
    <property type="molecule type" value="Genomic_DNA"/>
</dbReference>
<comment type="caution">
    <text evidence="2">The sequence shown here is derived from an EMBL/GenBank/DDBJ whole genome shotgun (WGS) entry which is preliminary data.</text>
</comment>
<dbReference type="Proteomes" id="UP001153555">
    <property type="component" value="Unassembled WGS sequence"/>
</dbReference>
<feature type="compositionally biased region" description="Polar residues" evidence="1">
    <location>
        <begin position="258"/>
        <end position="268"/>
    </location>
</feature>
<name>A0A9N7NYD1_STRHE</name>
<dbReference type="AlphaFoldDB" id="A0A9N7NYD1"/>
<feature type="region of interest" description="Disordered" evidence="1">
    <location>
        <begin position="258"/>
        <end position="285"/>
    </location>
</feature>
<dbReference type="SUPFAM" id="SSF46689">
    <property type="entry name" value="Homeodomain-like"/>
    <property type="match status" value="1"/>
</dbReference>
<accession>A0A9N7NYD1</accession>
<dbReference type="PANTHER" id="PTHR14000:SF45">
    <property type="entry name" value="FINGER CCCH DOMAIN PROTEIN, PUTATIVE (DUF3755)-RELATED"/>
    <property type="match status" value="1"/>
</dbReference>
<dbReference type="InterPro" id="IPR022228">
    <property type="entry name" value="DUF3755"/>
</dbReference>
<dbReference type="Gene3D" id="1.10.10.60">
    <property type="entry name" value="Homeodomain-like"/>
    <property type="match status" value="1"/>
</dbReference>
<feature type="compositionally biased region" description="Low complexity" evidence="1">
    <location>
        <begin position="269"/>
        <end position="280"/>
    </location>
</feature>
<dbReference type="InterPro" id="IPR001005">
    <property type="entry name" value="SANT/Myb"/>
</dbReference>
<protein>
    <recommendedName>
        <fullName evidence="4">Myb-like domain-containing protein</fullName>
    </recommendedName>
</protein>
<dbReference type="CDD" id="cd00167">
    <property type="entry name" value="SANT"/>
    <property type="match status" value="1"/>
</dbReference>
<organism evidence="2 3">
    <name type="scientific">Striga hermonthica</name>
    <name type="common">Purple witchweed</name>
    <name type="synonym">Buchnera hermonthica</name>
    <dbReference type="NCBI Taxonomy" id="68872"/>
    <lineage>
        <taxon>Eukaryota</taxon>
        <taxon>Viridiplantae</taxon>
        <taxon>Streptophyta</taxon>
        <taxon>Embryophyta</taxon>
        <taxon>Tracheophyta</taxon>
        <taxon>Spermatophyta</taxon>
        <taxon>Magnoliopsida</taxon>
        <taxon>eudicotyledons</taxon>
        <taxon>Gunneridae</taxon>
        <taxon>Pentapetalae</taxon>
        <taxon>asterids</taxon>
        <taxon>lamiids</taxon>
        <taxon>Lamiales</taxon>
        <taxon>Orobanchaceae</taxon>
        <taxon>Buchnereae</taxon>
        <taxon>Striga</taxon>
    </lineage>
</organism>
<dbReference type="InterPro" id="IPR009057">
    <property type="entry name" value="Homeodomain-like_sf"/>
</dbReference>